<dbReference type="PANTHER" id="PTHR30486:SF12">
    <property type="entry name" value="TYPE IV PILUS ATPASE PILU"/>
    <property type="match status" value="1"/>
</dbReference>
<dbReference type="AlphaFoldDB" id="A0A2M7E7X4"/>
<dbReference type="PANTHER" id="PTHR30486">
    <property type="entry name" value="TWITCHING MOTILITY PROTEIN PILT"/>
    <property type="match status" value="1"/>
</dbReference>
<dbReference type="PROSITE" id="PS00662">
    <property type="entry name" value="T2SP_E"/>
    <property type="match status" value="1"/>
</dbReference>
<protein>
    <submittedName>
        <fullName evidence="3">Type IV pili twitching motility protein PilT</fullName>
    </submittedName>
</protein>
<name>A0A2M7E7X4_9BACT</name>
<evidence type="ECO:0000313" key="3">
    <source>
        <dbReference type="EMBL" id="PIV63842.1"/>
    </source>
</evidence>
<comment type="similarity">
    <text evidence="1">Belongs to the GSP E family.</text>
</comment>
<dbReference type="InterPro" id="IPR003593">
    <property type="entry name" value="AAA+_ATPase"/>
</dbReference>
<gene>
    <name evidence="3" type="ORF">COS11_05295</name>
</gene>
<dbReference type="CDD" id="cd01131">
    <property type="entry name" value="PilT"/>
    <property type="match status" value="1"/>
</dbReference>
<dbReference type="GO" id="GO:0016887">
    <property type="term" value="F:ATP hydrolysis activity"/>
    <property type="evidence" value="ECO:0007669"/>
    <property type="project" value="InterPro"/>
</dbReference>
<dbReference type="Gene3D" id="3.40.50.300">
    <property type="entry name" value="P-loop containing nucleotide triphosphate hydrolases"/>
    <property type="match status" value="1"/>
</dbReference>
<dbReference type="InterPro" id="IPR001482">
    <property type="entry name" value="T2SS/T4SS_dom"/>
</dbReference>
<comment type="caution">
    <text evidence="3">The sequence shown here is derived from an EMBL/GenBank/DDBJ whole genome shotgun (WGS) entry which is preliminary data.</text>
</comment>
<dbReference type="InterPro" id="IPR027417">
    <property type="entry name" value="P-loop_NTPase"/>
</dbReference>
<dbReference type="NCBIfam" id="TIGR01420">
    <property type="entry name" value="pilT_fam"/>
    <property type="match status" value="1"/>
</dbReference>
<evidence type="ECO:0000259" key="2">
    <source>
        <dbReference type="PROSITE" id="PS00662"/>
    </source>
</evidence>
<evidence type="ECO:0000256" key="1">
    <source>
        <dbReference type="ARBA" id="ARBA00006611"/>
    </source>
</evidence>
<dbReference type="GO" id="GO:0005524">
    <property type="term" value="F:ATP binding"/>
    <property type="evidence" value="ECO:0007669"/>
    <property type="project" value="InterPro"/>
</dbReference>
<dbReference type="EMBL" id="PETL01000252">
    <property type="protein sequence ID" value="PIV63842.1"/>
    <property type="molecule type" value="Genomic_DNA"/>
</dbReference>
<reference evidence="4" key="1">
    <citation type="submission" date="2017-09" db="EMBL/GenBank/DDBJ databases">
        <title>Depth-based differentiation of microbial function through sediment-hosted aquifers and enrichment of novel symbionts in the deep terrestrial subsurface.</title>
        <authorList>
            <person name="Probst A.J."/>
            <person name="Ladd B."/>
            <person name="Jarett J.K."/>
            <person name="Geller-Mcgrath D.E."/>
            <person name="Sieber C.M.K."/>
            <person name="Emerson J.B."/>
            <person name="Anantharaman K."/>
            <person name="Thomas B.C."/>
            <person name="Malmstrom R."/>
            <person name="Stieglmeier M."/>
            <person name="Klingl A."/>
            <person name="Woyke T."/>
            <person name="Ryan C.M."/>
            <person name="Banfield J.F."/>
        </authorList>
    </citation>
    <scope>NUCLEOTIDE SEQUENCE [LARGE SCALE GENOMIC DNA]</scope>
</reference>
<dbReference type="SMART" id="SM00382">
    <property type="entry name" value="AAA"/>
    <property type="match status" value="1"/>
</dbReference>
<feature type="domain" description="Bacterial type II secretion system protein E" evidence="2">
    <location>
        <begin position="193"/>
        <end position="207"/>
    </location>
</feature>
<dbReference type="SUPFAM" id="SSF52540">
    <property type="entry name" value="P-loop containing nucleoside triphosphate hydrolases"/>
    <property type="match status" value="1"/>
</dbReference>
<dbReference type="Proteomes" id="UP000228886">
    <property type="component" value="Unassembled WGS sequence"/>
</dbReference>
<accession>A0A2M7E7X4</accession>
<dbReference type="InterPro" id="IPR050921">
    <property type="entry name" value="T4SS_GSP_E_ATPase"/>
</dbReference>
<organism evidence="3 4">
    <name type="scientific">bacterium (Candidatus Ratteibacteria) CG01_land_8_20_14_3_00_40_19</name>
    <dbReference type="NCBI Taxonomy" id="2014290"/>
    <lineage>
        <taxon>Bacteria</taxon>
        <taxon>Candidatus Ratteibacteria</taxon>
    </lineage>
</organism>
<proteinExistence type="inferred from homology"/>
<evidence type="ECO:0000313" key="4">
    <source>
        <dbReference type="Proteomes" id="UP000228886"/>
    </source>
</evidence>
<dbReference type="Pfam" id="PF00437">
    <property type="entry name" value="T2SSE"/>
    <property type="match status" value="1"/>
</dbReference>
<sequence length="355" mass="39096">MDLKKILSQAVKENASDIHFKVGSPPLLRCGGILSRLPEPAIKKEDCEKILDEVLTPPEKKRFTAEQELDKGMELPGFCRLRINLSVEKGALRIVFRLIPSSPLSIEELHLPGVLEKIARSPRGLILVAGETGAGKTTTLATIIDYINTHFAKHIITIEDPIEFLHQDKKSIVTQREIGTDTKSFSSSLRYVLRQDPDVILIGEMRDLDTAKAAISAAETGHLVLSTLHTNNSIETINRILDIFPPNQQSQIRKQLAATLVAAICQRLLPKKDGSGRVPAVEILISTALIKEKILKSQLPNIPKLMEEGKTIYGMQTFDMALLELVKSGQVSEEVALIASTSPTDFSLKLKGFAD</sequence>
<dbReference type="Gene3D" id="3.30.450.90">
    <property type="match status" value="1"/>
</dbReference>
<dbReference type="InterPro" id="IPR006321">
    <property type="entry name" value="PilT/PilU"/>
</dbReference>